<evidence type="ECO:0000256" key="1">
    <source>
        <dbReference type="ARBA" id="ARBA00006056"/>
    </source>
</evidence>
<sequence length="355" mass="36592">MTPDAEAIAAEALRRFVAEALMSRGVPRTDAAKVSALMVEADLYGYGTHGVFRLRQYLARLRDGGYNASPVLSVVKETSATALIDGDNGLGHLAMSAARDLAIDKARKVGIGWVGVRRGNHAGPLALYVRPQAEAGMLGMAAAVGSANHVPPYGGSDLLLGTNPIAVSAPVDGPDPFVFDMATTVAAMGKIKTLIQRGEPMPEGWMVGKDGQPLTDPSRASEGFLLPIGGPKGFGLSVVIGLFAGVLNGAAFGSDVVDFTADTTSETNTGQFVMALDPAAFGLGDGFAKRAAAVFAEMRASLPLPGHDPVRLPGDGKAAVAEAQRRDGLTLNPSLQRDLNALATDCGLVAPFTAA</sequence>
<dbReference type="GO" id="GO:0016491">
    <property type="term" value="F:oxidoreductase activity"/>
    <property type="evidence" value="ECO:0007669"/>
    <property type="project" value="UniProtKB-KW"/>
</dbReference>
<evidence type="ECO:0000256" key="2">
    <source>
        <dbReference type="ARBA" id="ARBA00023002"/>
    </source>
</evidence>
<dbReference type="RefSeq" id="WP_338272612.1">
    <property type="nucleotide sequence ID" value="NZ_AP027266.1"/>
</dbReference>
<name>A0AA48KNY5_9RHOB</name>
<dbReference type="PANTHER" id="PTHR11091">
    <property type="entry name" value="OXIDOREDUCTASE-RELATED"/>
    <property type="match status" value="1"/>
</dbReference>
<reference evidence="3 4" key="1">
    <citation type="submission" date="2023-01" db="EMBL/GenBank/DDBJ databases">
        <title>Complete genome sequence of Roseicyclus marinus strain Dej080120_10.</title>
        <authorList>
            <person name="Ueki S."/>
            <person name="Maruyama F."/>
        </authorList>
    </citation>
    <scope>NUCLEOTIDE SEQUENCE [LARGE SCALE GENOMIC DNA]</scope>
    <source>
        <strain evidence="3 4">Dej080120_10</strain>
    </source>
</reference>
<dbReference type="Proteomes" id="UP001337723">
    <property type="component" value="Chromosome"/>
</dbReference>
<accession>A0AA48KNY5</accession>
<keyword evidence="4" id="KW-1185">Reference proteome</keyword>
<dbReference type="SUPFAM" id="SSF89733">
    <property type="entry name" value="L-sulfolactate dehydrogenase-like"/>
    <property type="match status" value="1"/>
</dbReference>
<dbReference type="InterPro" id="IPR043144">
    <property type="entry name" value="Mal/L-sulf/L-lact_DH-like_ah"/>
</dbReference>
<dbReference type="InterPro" id="IPR036111">
    <property type="entry name" value="Mal/L-sulfo/L-lacto_DH-like_sf"/>
</dbReference>
<dbReference type="Gene3D" id="3.30.1370.60">
    <property type="entry name" value="Hypothetical oxidoreductase yiak, domain 2"/>
    <property type="match status" value="1"/>
</dbReference>
<comment type="similarity">
    <text evidence="1">Belongs to the LDH2/MDH2 oxidoreductase family.</text>
</comment>
<gene>
    <name evidence="3" type="primary">yjmC</name>
    <name evidence="3" type="ORF">MACH21_28030</name>
</gene>
<dbReference type="InterPro" id="IPR003767">
    <property type="entry name" value="Malate/L-lactate_DH-like"/>
</dbReference>
<dbReference type="Gene3D" id="1.10.1530.10">
    <property type="match status" value="1"/>
</dbReference>
<dbReference type="EMBL" id="AP027266">
    <property type="protein sequence ID" value="BDW86626.1"/>
    <property type="molecule type" value="Genomic_DNA"/>
</dbReference>
<dbReference type="KEGG" id="rmai:MACH21_28030"/>
<dbReference type="InterPro" id="IPR043143">
    <property type="entry name" value="Mal/L-sulf/L-lact_DH-like_NADP"/>
</dbReference>
<protein>
    <submittedName>
        <fullName evidence="3">Oxidoreductase YjmC</fullName>
    </submittedName>
</protein>
<keyword evidence="2" id="KW-0560">Oxidoreductase</keyword>
<organism evidence="3 4">
    <name type="scientific">Roseicyclus marinus</name>
    <dbReference type="NCBI Taxonomy" id="2161673"/>
    <lineage>
        <taxon>Bacteria</taxon>
        <taxon>Pseudomonadati</taxon>
        <taxon>Pseudomonadota</taxon>
        <taxon>Alphaproteobacteria</taxon>
        <taxon>Rhodobacterales</taxon>
        <taxon>Roseobacteraceae</taxon>
        <taxon>Roseicyclus</taxon>
    </lineage>
</organism>
<dbReference type="AlphaFoldDB" id="A0AA48KNY5"/>
<proteinExistence type="inferred from homology"/>
<dbReference type="Pfam" id="PF02615">
    <property type="entry name" value="Ldh_2"/>
    <property type="match status" value="1"/>
</dbReference>
<evidence type="ECO:0000313" key="4">
    <source>
        <dbReference type="Proteomes" id="UP001337723"/>
    </source>
</evidence>
<dbReference type="PANTHER" id="PTHR11091:SF0">
    <property type="entry name" value="MALATE DEHYDROGENASE"/>
    <property type="match status" value="1"/>
</dbReference>
<evidence type="ECO:0000313" key="3">
    <source>
        <dbReference type="EMBL" id="BDW86626.1"/>
    </source>
</evidence>